<dbReference type="Proteomes" id="UP000242715">
    <property type="component" value="Unassembled WGS sequence"/>
</dbReference>
<reference evidence="2" key="1">
    <citation type="journal article" date="2017" name="Front. Plant Sci.">
        <title>Climate Clever Clovers: New Paradigm to Reduce the Environmental Footprint of Ruminants by Breeding Low Methanogenic Forages Utilizing Haplotype Variation.</title>
        <authorList>
            <person name="Kaur P."/>
            <person name="Appels R."/>
            <person name="Bayer P.E."/>
            <person name="Keeble-Gagnere G."/>
            <person name="Wang J."/>
            <person name="Hirakawa H."/>
            <person name="Shirasawa K."/>
            <person name="Vercoe P."/>
            <person name="Stefanova K."/>
            <person name="Durmic Z."/>
            <person name="Nichols P."/>
            <person name="Revell C."/>
            <person name="Isobe S.N."/>
            <person name="Edwards D."/>
            <person name="Erskine W."/>
        </authorList>
    </citation>
    <scope>NUCLEOTIDE SEQUENCE [LARGE SCALE GENOMIC DNA]</scope>
    <source>
        <strain evidence="2">cv. Daliak</strain>
    </source>
</reference>
<evidence type="ECO:0000313" key="2">
    <source>
        <dbReference type="Proteomes" id="UP000242715"/>
    </source>
</evidence>
<accession>A0A2Z6NVU6</accession>
<gene>
    <name evidence="1" type="ORF">TSUD_90210</name>
</gene>
<dbReference type="EMBL" id="DF974331">
    <property type="protein sequence ID" value="GAU47616.1"/>
    <property type="molecule type" value="Genomic_DNA"/>
</dbReference>
<proteinExistence type="predicted"/>
<evidence type="ECO:0000313" key="1">
    <source>
        <dbReference type="EMBL" id="GAU47616.1"/>
    </source>
</evidence>
<dbReference type="OrthoDB" id="1433654at2759"/>
<keyword evidence="2" id="KW-1185">Reference proteome</keyword>
<protein>
    <submittedName>
        <fullName evidence="1">Uncharacterized protein</fullName>
    </submittedName>
</protein>
<name>A0A2Z6NVU6_TRISU</name>
<sequence length="56" mass="6720">MPFRFFKVWTSHPDCARVVKEIWSKPVIGNPMVRLQLKLKRLKAALKSWPDWLLTR</sequence>
<organism evidence="1 2">
    <name type="scientific">Trifolium subterraneum</name>
    <name type="common">Subterranean clover</name>
    <dbReference type="NCBI Taxonomy" id="3900"/>
    <lineage>
        <taxon>Eukaryota</taxon>
        <taxon>Viridiplantae</taxon>
        <taxon>Streptophyta</taxon>
        <taxon>Embryophyta</taxon>
        <taxon>Tracheophyta</taxon>
        <taxon>Spermatophyta</taxon>
        <taxon>Magnoliopsida</taxon>
        <taxon>eudicotyledons</taxon>
        <taxon>Gunneridae</taxon>
        <taxon>Pentapetalae</taxon>
        <taxon>rosids</taxon>
        <taxon>fabids</taxon>
        <taxon>Fabales</taxon>
        <taxon>Fabaceae</taxon>
        <taxon>Papilionoideae</taxon>
        <taxon>50 kb inversion clade</taxon>
        <taxon>NPAAA clade</taxon>
        <taxon>Hologalegina</taxon>
        <taxon>IRL clade</taxon>
        <taxon>Trifolieae</taxon>
        <taxon>Trifolium</taxon>
    </lineage>
</organism>
<dbReference type="AlphaFoldDB" id="A0A2Z6NVU6"/>